<dbReference type="InterPro" id="IPR000836">
    <property type="entry name" value="PRTase_dom"/>
</dbReference>
<dbReference type="SUPFAM" id="SSF53271">
    <property type="entry name" value="PRTase-like"/>
    <property type="match status" value="1"/>
</dbReference>
<dbReference type="Gene3D" id="3.40.50.2020">
    <property type="match status" value="1"/>
</dbReference>
<dbReference type="CDD" id="cd06223">
    <property type="entry name" value="PRTases_typeI"/>
    <property type="match status" value="1"/>
</dbReference>
<dbReference type="AlphaFoldDB" id="A0A6C0HNM9"/>
<sequence>MAKLQLYKDLFDHGIFKMKEIPSTEEAPYECNFNNILSQSSLFDGYSLLAENLVKSKNIEFDKVCAVNTGAIPYATNIATSFCKGLLFAVDNSNDRTVKGAIKGISIEGGMKIDDRILLVVTIATPDYFINNLITRITKYGGTVVGVIVMWDSSEGEYIPVLVDKYSVYVVVNINDVCNNLENNNLLGQYTTECVKYYGEKLMKKNIKLFS</sequence>
<dbReference type="EMBL" id="MN739988">
    <property type="protein sequence ID" value="QHT81705.1"/>
    <property type="molecule type" value="Genomic_DNA"/>
</dbReference>
<dbReference type="InterPro" id="IPR029057">
    <property type="entry name" value="PRTase-like"/>
</dbReference>
<accession>A0A6C0HNM9</accession>
<reference evidence="1" key="1">
    <citation type="journal article" date="2020" name="Nature">
        <title>Giant virus diversity and host interactions through global metagenomics.</title>
        <authorList>
            <person name="Schulz F."/>
            <person name="Roux S."/>
            <person name="Paez-Espino D."/>
            <person name="Jungbluth S."/>
            <person name="Walsh D.A."/>
            <person name="Denef V.J."/>
            <person name="McMahon K.D."/>
            <person name="Konstantinidis K.T."/>
            <person name="Eloe-Fadrosh E.A."/>
            <person name="Kyrpides N.C."/>
            <person name="Woyke T."/>
        </authorList>
    </citation>
    <scope>NUCLEOTIDE SEQUENCE</scope>
    <source>
        <strain evidence="1">GVMAG-M-3300023184-13</strain>
    </source>
</reference>
<protein>
    <recommendedName>
        <fullName evidence="2">Orotate phosphoribosyltransferase</fullName>
    </recommendedName>
</protein>
<evidence type="ECO:0000313" key="1">
    <source>
        <dbReference type="EMBL" id="QHT81705.1"/>
    </source>
</evidence>
<evidence type="ECO:0008006" key="2">
    <source>
        <dbReference type="Google" id="ProtNLM"/>
    </source>
</evidence>
<name>A0A6C0HNM9_9ZZZZ</name>
<proteinExistence type="predicted"/>
<organism evidence="1">
    <name type="scientific">viral metagenome</name>
    <dbReference type="NCBI Taxonomy" id="1070528"/>
    <lineage>
        <taxon>unclassified sequences</taxon>
        <taxon>metagenomes</taxon>
        <taxon>organismal metagenomes</taxon>
    </lineage>
</organism>